<dbReference type="InterPro" id="IPR052446">
    <property type="entry name" value="B-cell_PI3K-Signaling_Adptrs"/>
</dbReference>
<gene>
    <name evidence="4" type="ORF">AFUS01_LOCUS41254</name>
</gene>
<feature type="compositionally biased region" description="Polar residues" evidence="2">
    <location>
        <begin position="369"/>
        <end position="378"/>
    </location>
</feature>
<evidence type="ECO:0000313" key="4">
    <source>
        <dbReference type="EMBL" id="CAG7831513.1"/>
    </source>
</evidence>
<evidence type="ECO:0000256" key="2">
    <source>
        <dbReference type="SAM" id="MobiDB-lite"/>
    </source>
</evidence>
<dbReference type="InterPro" id="IPR017893">
    <property type="entry name" value="DBB_domain"/>
</dbReference>
<name>A0A8J2LA00_9HEXA</name>
<feature type="compositionally biased region" description="Basic and acidic residues" evidence="2">
    <location>
        <begin position="673"/>
        <end position="685"/>
    </location>
</feature>
<dbReference type="PANTHER" id="PTHR16267:SF11">
    <property type="entry name" value="STUMPS, ISOFORM E"/>
    <property type="match status" value="1"/>
</dbReference>
<feature type="compositionally biased region" description="Low complexity" evidence="2">
    <location>
        <begin position="425"/>
        <end position="442"/>
    </location>
</feature>
<evidence type="ECO:0000259" key="3">
    <source>
        <dbReference type="PROSITE" id="PS51376"/>
    </source>
</evidence>
<feature type="region of interest" description="Disordered" evidence="2">
    <location>
        <begin position="620"/>
        <end position="685"/>
    </location>
</feature>
<feature type="compositionally biased region" description="Polar residues" evidence="2">
    <location>
        <begin position="822"/>
        <end position="832"/>
    </location>
</feature>
<feature type="domain" description="DBB" evidence="3">
    <location>
        <begin position="46"/>
        <end position="180"/>
    </location>
</feature>
<reference evidence="4" key="1">
    <citation type="submission" date="2021-06" db="EMBL/GenBank/DDBJ databases">
        <authorList>
            <person name="Hodson N. C."/>
            <person name="Mongue J. A."/>
            <person name="Jaron S. K."/>
        </authorList>
    </citation>
    <scope>NUCLEOTIDE SEQUENCE</scope>
</reference>
<feature type="region of interest" description="Disordered" evidence="2">
    <location>
        <begin position="700"/>
        <end position="854"/>
    </location>
</feature>
<feature type="non-terminal residue" evidence="4">
    <location>
        <position position="1"/>
    </location>
</feature>
<keyword evidence="1" id="KW-0175">Coiled coil</keyword>
<dbReference type="OrthoDB" id="8192811at2759"/>
<feature type="coiled-coil region" evidence="1">
    <location>
        <begin position="577"/>
        <end position="604"/>
    </location>
</feature>
<organism evidence="4 5">
    <name type="scientific">Allacma fusca</name>
    <dbReference type="NCBI Taxonomy" id="39272"/>
    <lineage>
        <taxon>Eukaryota</taxon>
        <taxon>Metazoa</taxon>
        <taxon>Ecdysozoa</taxon>
        <taxon>Arthropoda</taxon>
        <taxon>Hexapoda</taxon>
        <taxon>Collembola</taxon>
        <taxon>Symphypleona</taxon>
        <taxon>Sminthuridae</taxon>
        <taxon>Allacma</taxon>
    </lineage>
</organism>
<dbReference type="EMBL" id="CAJVCH010560837">
    <property type="protein sequence ID" value="CAG7831513.1"/>
    <property type="molecule type" value="Genomic_DNA"/>
</dbReference>
<feature type="compositionally biased region" description="Polar residues" evidence="2">
    <location>
        <begin position="840"/>
        <end position="854"/>
    </location>
</feature>
<accession>A0A8J2LA00</accession>
<comment type="caution">
    <text evidence="4">The sequence shown here is derived from an EMBL/GenBank/DDBJ whole genome shotgun (WGS) entry which is preliminary data.</text>
</comment>
<feature type="compositionally biased region" description="Basic and acidic residues" evidence="2">
    <location>
        <begin position="793"/>
        <end position="821"/>
    </location>
</feature>
<evidence type="ECO:0000313" key="5">
    <source>
        <dbReference type="Proteomes" id="UP000708208"/>
    </source>
</evidence>
<evidence type="ECO:0000256" key="1">
    <source>
        <dbReference type="SAM" id="Coils"/>
    </source>
</evidence>
<proteinExistence type="predicted"/>
<sequence length="854" mass="95769">LARLNEWYTLELSTISKIDEDFSKKFTDQVNKIYKLELSKTSNFSVFPQKATQDQPKIVIMLKKPLDNEDLIRIEFARGGDVTVLDNVAPTNPYTAIVRIPESFCADKTTLLEITLFVNKQKLGTKLVKYEYQLKPYEEDVIEKISKAVPGFNKLLDDHISRTLSKNFRACHDWSLDPELELMNDVLVSKGDDFPTLMHFSAFYGLEKTVWTLLDEADGFEQCGVRNDVNETPLDIAQGNVGHIIKDYQEMTMSWKAFQFVKDLVARNSDAYLYASENAGQIGNSIDGNREAFVTDVEDTANNGSDLTQSIPSEMNRSCNNRYQSSESEEILEDEEEEAFDDAEYSPETVSDELPFKAPSDSIYANIILPTTESPVENRSTSRRRESSVPSSLPRPPRRRDPKRESNQNTINYANINPADLLMGPKAAPSLPSKPLPSVSVSDEAYDFPPSNPYKIPPKLTRPFYPDIPTSAVITPQPGGQVRPDPAGYLPMNPPESPSVPQRSINDLLGEFIGASGPFTPSTNPLGPLPPTPLKLDPPDEDLIEIMNDFKNNVYSMKQLELLFEHWKRRTDVKMSYHERQSRLKQMRAEYSQIQEKINRGQRRPSVLEKVFHLLFKPGRKKASTSGSSTPAVPEAIGVEPEFPPRKLSPNQSTRKTSNHSDRSSIGSSHSTGKPEVETLARERQVPWVNPMRNNIVSYVDPQLLRPSPSETPQAKFERPPPEIPAAETPNQSPHYKEPPRVPPKSKSSLTSPQPPLMDGTSPPKSPRPPPKKGVKSSLPVEKGSPPPLPPPKLDRPSPFRFINYERRAPDGTIVVDRRNDGSWTAPATNGESPAWSKQPYENTMGPTQSDLNE</sequence>
<feature type="compositionally biased region" description="Polar residues" evidence="2">
    <location>
        <begin position="300"/>
        <end position="324"/>
    </location>
</feature>
<dbReference type="GO" id="GO:0005102">
    <property type="term" value="F:signaling receptor binding"/>
    <property type="evidence" value="ECO:0007669"/>
    <property type="project" value="TreeGrafter"/>
</dbReference>
<dbReference type="PANTHER" id="PTHR16267">
    <property type="entry name" value="BANK1/PIK3AP1 FAMILY MEMBER"/>
    <property type="match status" value="1"/>
</dbReference>
<dbReference type="Pfam" id="PF14545">
    <property type="entry name" value="DBB"/>
    <property type="match status" value="1"/>
</dbReference>
<keyword evidence="5" id="KW-1185">Reference proteome</keyword>
<dbReference type="Proteomes" id="UP000708208">
    <property type="component" value="Unassembled WGS sequence"/>
</dbReference>
<feature type="region of interest" description="Disordered" evidence="2">
    <location>
        <begin position="300"/>
        <end position="444"/>
    </location>
</feature>
<dbReference type="SMART" id="SM01282">
    <property type="entry name" value="DBB"/>
    <property type="match status" value="1"/>
</dbReference>
<feature type="compositionally biased region" description="Acidic residues" evidence="2">
    <location>
        <begin position="327"/>
        <end position="345"/>
    </location>
</feature>
<dbReference type="AlphaFoldDB" id="A0A8J2LA00"/>
<protein>
    <recommendedName>
        <fullName evidence="3">DBB domain-containing protein</fullName>
    </recommendedName>
</protein>
<dbReference type="PROSITE" id="PS51376">
    <property type="entry name" value="DBB"/>
    <property type="match status" value="1"/>
</dbReference>